<proteinExistence type="predicted"/>
<reference evidence="1 2" key="1">
    <citation type="submission" date="2017-04" db="EMBL/GenBank/DDBJ databases">
        <authorList>
            <person name="Afonso C.L."/>
            <person name="Miller P.J."/>
            <person name="Scott M.A."/>
            <person name="Spackman E."/>
            <person name="Goraichik I."/>
            <person name="Dimitrov K.M."/>
            <person name="Suarez D.L."/>
            <person name="Swayne D.E."/>
        </authorList>
    </citation>
    <scope>NUCLEOTIDE SEQUENCE [LARGE SCALE GENOMIC DNA]</scope>
    <source>
        <strain evidence="1">LMG 28154</strain>
    </source>
</reference>
<gene>
    <name evidence="1" type="ORF">BSIN_0300</name>
</gene>
<dbReference type="EMBL" id="FXAN01000050">
    <property type="protein sequence ID" value="SMG00175.1"/>
    <property type="molecule type" value="Genomic_DNA"/>
</dbReference>
<organism evidence="1 2">
    <name type="scientific">Burkholderia singularis</name>
    <dbReference type="NCBI Taxonomy" id="1503053"/>
    <lineage>
        <taxon>Bacteria</taxon>
        <taxon>Pseudomonadati</taxon>
        <taxon>Pseudomonadota</taxon>
        <taxon>Betaproteobacteria</taxon>
        <taxon>Burkholderiales</taxon>
        <taxon>Burkholderiaceae</taxon>
        <taxon>Burkholderia</taxon>
        <taxon>pseudomallei group</taxon>
    </lineage>
</organism>
<dbReference type="AlphaFoldDB" id="A0A238H4T0"/>
<name>A0A238H4T0_9BURK</name>
<evidence type="ECO:0000313" key="1">
    <source>
        <dbReference type="EMBL" id="SMG00175.1"/>
    </source>
</evidence>
<accession>A0A238H4T0</accession>
<sequence>MSWIAAYVSGRSGVELRGFAAHRALSAQAGDTPIWTDEAINGRFAMNGLS</sequence>
<dbReference type="Proteomes" id="UP000198460">
    <property type="component" value="Unassembled WGS sequence"/>
</dbReference>
<protein>
    <submittedName>
        <fullName evidence="1">Uncharacterized protein</fullName>
    </submittedName>
</protein>
<evidence type="ECO:0000313" key="2">
    <source>
        <dbReference type="Proteomes" id="UP000198460"/>
    </source>
</evidence>